<dbReference type="SMART" id="SM00091">
    <property type="entry name" value="PAS"/>
    <property type="match status" value="1"/>
</dbReference>
<feature type="domain" description="PAC" evidence="12">
    <location>
        <begin position="352"/>
        <end position="404"/>
    </location>
</feature>
<evidence type="ECO:0000256" key="7">
    <source>
        <dbReference type="ARBA" id="ARBA00022840"/>
    </source>
</evidence>
<feature type="domain" description="PAS" evidence="11">
    <location>
        <begin position="276"/>
        <end position="348"/>
    </location>
</feature>
<dbReference type="InterPro" id="IPR035965">
    <property type="entry name" value="PAS-like_dom_sf"/>
</dbReference>
<name>A0A975P5S1_9RHOB</name>
<dbReference type="SMART" id="SM00086">
    <property type="entry name" value="PAC"/>
    <property type="match status" value="1"/>
</dbReference>
<dbReference type="Gene3D" id="3.30.450.20">
    <property type="entry name" value="PAS domain"/>
    <property type="match status" value="1"/>
</dbReference>
<dbReference type="SUPFAM" id="SSF55785">
    <property type="entry name" value="PYP-like sensor domain (PAS domain)"/>
    <property type="match status" value="1"/>
</dbReference>
<dbReference type="SUPFAM" id="SSF55874">
    <property type="entry name" value="ATPase domain of HSP90 chaperone/DNA topoisomerase II/histidine kinase"/>
    <property type="match status" value="1"/>
</dbReference>
<dbReference type="InterPro" id="IPR003594">
    <property type="entry name" value="HATPase_dom"/>
</dbReference>
<evidence type="ECO:0000259" key="12">
    <source>
        <dbReference type="PROSITE" id="PS50113"/>
    </source>
</evidence>
<keyword evidence="3" id="KW-0597">Phosphoprotein</keyword>
<evidence type="ECO:0000259" key="11">
    <source>
        <dbReference type="PROSITE" id="PS50112"/>
    </source>
</evidence>
<keyword evidence="8" id="KW-0902">Two-component regulatory system</keyword>
<keyword evidence="4" id="KW-0808">Transferase</keyword>
<dbReference type="InterPro" id="IPR000014">
    <property type="entry name" value="PAS"/>
</dbReference>
<dbReference type="InterPro" id="IPR036097">
    <property type="entry name" value="HisK_dim/P_sf"/>
</dbReference>
<evidence type="ECO:0000256" key="9">
    <source>
        <dbReference type="SAM" id="Phobius"/>
    </source>
</evidence>
<evidence type="ECO:0000256" key="5">
    <source>
        <dbReference type="ARBA" id="ARBA00022741"/>
    </source>
</evidence>
<dbReference type="GO" id="GO:0006355">
    <property type="term" value="P:regulation of DNA-templated transcription"/>
    <property type="evidence" value="ECO:0007669"/>
    <property type="project" value="InterPro"/>
</dbReference>
<dbReference type="PRINTS" id="PR00344">
    <property type="entry name" value="BCTRLSENSOR"/>
</dbReference>
<dbReference type="KEGG" id="gfu:KM031_15345"/>
<feature type="transmembrane region" description="Helical" evidence="9">
    <location>
        <begin position="12"/>
        <end position="35"/>
    </location>
</feature>
<feature type="domain" description="Histidine kinase" evidence="10">
    <location>
        <begin position="424"/>
        <end position="638"/>
    </location>
</feature>
<dbReference type="Proteomes" id="UP000679352">
    <property type="component" value="Chromosome"/>
</dbReference>
<dbReference type="Pfam" id="PF02518">
    <property type="entry name" value="HATPase_c"/>
    <property type="match status" value="1"/>
</dbReference>
<dbReference type="InterPro" id="IPR013767">
    <property type="entry name" value="PAS_fold"/>
</dbReference>
<dbReference type="InterPro" id="IPR003661">
    <property type="entry name" value="HisK_dim/P_dom"/>
</dbReference>
<dbReference type="EMBL" id="CP076361">
    <property type="protein sequence ID" value="QWK90180.1"/>
    <property type="molecule type" value="Genomic_DNA"/>
</dbReference>
<evidence type="ECO:0000256" key="1">
    <source>
        <dbReference type="ARBA" id="ARBA00000085"/>
    </source>
</evidence>
<accession>A0A975P5S1</accession>
<dbReference type="SUPFAM" id="SSF47384">
    <property type="entry name" value="Homodimeric domain of signal transducing histidine kinase"/>
    <property type="match status" value="1"/>
</dbReference>
<keyword evidence="9" id="KW-0472">Membrane</keyword>
<keyword evidence="9" id="KW-0812">Transmembrane</keyword>
<dbReference type="Pfam" id="PF00989">
    <property type="entry name" value="PAS"/>
    <property type="match status" value="1"/>
</dbReference>
<keyword evidence="14" id="KW-1185">Reference proteome</keyword>
<organism evidence="13 14">
    <name type="scientific">Gemmobacter fulvus</name>
    <dbReference type="NCBI Taxonomy" id="2840474"/>
    <lineage>
        <taxon>Bacteria</taxon>
        <taxon>Pseudomonadati</taxon>
        <taxon>Pseudomonadota</taxon>
        <taxon>Alphaproteobacteria</taxon>
        <taxon>Rhodobacterales</taxon>
        <taxon>Paracoccaceae</taxon>
        <taxon>Gemmobacter</taxon>
    </lineage>
</organism>
<dbReference type="PROSITE" id="PS50112">
    <property type="entry name" value="PAS"/>
    <property type="match status" value="1"/>
</dbReference>
<dbReference type="InterPro" id="IPR000700">
    <property type="entry name" value="PAS-assoc_C"/>
</dbReference>
<keyword evidence="6" id="KW-0418">Kinase</keyword>
<dbReference type="Gene3D" id="3.30.565.10">
    <property type="entry name" value="Histidine kinase-like ATPase, C-terminal domain"/>
    <property type="match status" value="1"/>
</dbReference>
<comment type="catalytic activity">
    <reaction evidence="1">
        <text>ATP + protein L-histidine = ADP + protein N-phospho-L-histidine.</text>
        <dbReference type="EC" id="2.7.13.3"/>
    </reaction>
</comment>
<dbReference type="InterPro" id="IPR004358">
    <property type="entry name" value="Sig_transdc_His_kin-like_C"/>
</dbReference>
<dbReference type="InterPro" id="IPR001610">
    <property type="entry name" value="PAC"/>
</dbReference>
<feature type="transmembrane region" description="Helical" evidence="9">
    <location>
        <begin position="237"/>
        <end position="261"/>
    </location>
</feature>
<sequence>MGGAVGRRRIDLLSLIPLVAIVALVVMVGALVWAVNRSEADQARIKLATDALWVEQTLRFQLSIDEDMLARLALDAAGGTPPQALDARARLHIATNPEMLSVVWYDGAGRPARAMPSLADSGNAALLALMQASPARSARPIYGDLDGDANVAMGLRLGGDAGFVIATISVPLMLERHIPWWIAEQYAVQIADAGGGVLVSRARLIPDPANPSHAISFDPPLRGTVLRISAYDPATDVGAMLLFAAVAALAGFAILAMLVLYRSAERRRSAEMRLRGETAFRRSMEESLTVGLRAKDHQGRVLYVNSAFCKLVGWPSGELVGRSPPMPYWDPESIGETVARHKALAEGGAVSQAFETRFRRRDGSEIDVQVYEAPLIDAKGAHRGWMGSVIDITEAKTAARMARAQDETMARTGRLVTLGEMASTLAHELNQPLSAIASYAAGVMNLLEQGRSDPALLQPAMQKLAQQAGRAGLIIRRIQDLVKKREPHFTEVALEEVIAETLGFLAADAREHRVALRSDVRAAPLVLADRILLEQVLINLIRNGMEAMGEGRRSGDSLLLTLREDDGRAVIEVADQGAGIDPSVDGRLFDAFTSTKAHGMGMGLNICRSIIELHRGQLTHRPQPGGGTVFSVVLPGVATADSAAEDQTTATTQGRAAE</sequence>
<dbReference type="PROSITE" id="PS50113">
    <property type="entry name" value="PAC"/>
    <property type="match status" value="1"/>
</dbReference>
<evidence type="ECO:0000259" key="10">
    <source>
        <dbReference type="PROSITE" id="PS50109"/>
    </source>
</evidence>
<dbReference type="NCBIfam" id="TIGR00229">
    <property type="entry name" value="sensory_box"/>
    <property type="match status" value="1"/>
</dbReference>
<evidence type="ECO:0000256" key="3">
    <source>
        <dbReference type="ARBA" id="ARBA00022553"/>
    </source>
</evidence>
<keyword evidence="5" id="KW-0547">Nucleotide-binding</keyword>
<dbReference type="GO" id="GO:0000155">
    <property type="term" value="F:phosphorelay sensor kinase activity"/>
    <property type="evidence" value="ECO:0007669"/>
    <property type="project" value="InterPro"/>
</dbReference>
<dbReference type="CDD" id="cd00082">
    <property type="entry name" value="HisKA"/>
    <property type="match status" value="1"/>
</dbReference>
<dbReference type="InterPro" id="IPR036890">
    <property type="entry name" value="HATPase_C_sf"/>
</dbReference>
<dbReference type="Pfam" id="PF00512">
    <property type="entry name" value="HisKA"/>
    <property type="match status" value="1"/>
</dbReference>
<protein>
    <recommendedName>
        <fullName evidence="2">histidine kinase</fullName>
        <ecNumber evidence="2">2.7.13.3</ecNumber>
    </recommendedName>
</protein>
<dbReference type="Gene3D" id="1.10.287.130">
    <property type="match status" value="1"/>
</dbReference>
<evidence type="ECO:0000256" key="8">
    <source>
        <dbReference type="ARBA" id="ARBA00023012"/>
    </source>
</evidence>
<evidence type="ECO:0000256" key="4">
    <source>
        <dbReference type="ARBA" id="ARBA00022679"/>
    </source>
</evidence>
<dbReference type="RefSeq" id="WP_215506447.1">
    <property type="nucleotide sequence ID" value="NZ_CP076361.1"/>
</dbReference>
<keyword evidence="7" id="KW-0067">ATP-binding</keyword>
<dbReference type="EC" id="2.7.13.3" evidence="2"/>
<dbReference type="SMART" id="SM00387">
    <property type="entry name" value="HATPase_c"/>
    <property type="match status" value="1"/>
</dbReference>
<dbReference type="GO" id="GO:0005524">
    <property type="term" value="F:ATP binding"/>
    <property type="evidence" value="ECO:0007669"/>
    <property type="project" value="UniProtKB-KW"/>
</dbReference>
<evidence type="ECO:0000313" key="13">
    <source>
        <dbReference type="EMBL" id="QWK90180.1"/>
    </source>
</evidence>
<dbReference type="SMART" id="SM00388">
    <property type="entry name" value="HisKA"/>
    <property type="match status" value="1"/>
</dbReference>
<evidence type="ECO:0000313" key="14">
    <source>
        <dbReference type="Proteomes" id="UP000679352"/>
    </source>
</evidence>
<keyword evidence="9" id="KW-1133">Transmembrane helix</keyword>
<dbReference type="PANTHER" id="PTHR43065">
    <property type="entry name" value="SENSOR HISTIDINE KINASE"/>
    <property type="match status" value="1"/>
</dbReference>
<gene>
    <name evidence="13" type="ORF">KM031_15345</name>
</gene>
<evidence type="ECO:0000256" key="2">
    <source>
        <dbReference type="ARBA" id="ARBA00012438"/>
    </source>
</evidence>
<evidence type="ECO:0000256" key="6">
    <source>
        <dbReference type="ARBA" id="ARBA00022777"/>
    </source>
</evidence>
<dbReference type="PANTHER" id="PTHR43065:SF10">
    <property type="entry name" value="PEROXIDE STRESS-ACTIVATED HISTIDINE KINASE MAK3"/>
    <property type="match status" value="1"/>
</dbReference>
<dbReference type="CDD" id="cd00130">
    <property type="entry name" value="PAS"/>
    <property type="match status" value="1"/>
</dbReference>
<dbReference type="InterPro" id="IPR005467">
    <property type="entry name" value="His_kinase_dom"/>
</dbReference>
<dbReference type="PROSITE" id="PS50109">
    <property type="entry name" value="HIS_KIN"/>
    <property type="match status" value="1"/>
</dbReference>
<reference evidence="13" key="1">
    <citation type="submission" date="2021-06" db="EMBL/GenBank/DDBJ databases">
        <title>Direct submission.</title>
        <authorList>
            <person name="Lee C.-S."/>
            <person name="Jin L."/>
        </authorList>
    </citation>
    <scope>NUCLEOTIDE SEQUENCE</scope>
    <source>
        <strain evidence="13">Con5</strain>
    </source>
</reference>
<proteinExistence type="predicted"/>
<dbReference type="AlphaFoldDB" id="A0A975P5S1"/>